<sequence length="66" mass="6782">MHVGHQLGGESSFSEGAGANCVYVAAHPTGRIHLQESDAPATTLTTSPTAFAALIRTLTSSDHTFG</sequence>
<dbReference type="RefSeq" id="WP_150217072.1">
    <property type="nucleotide sequence ID" value="NZ_CP029192.1"/>
</dbReference>
<evidence type="ECO:0000259" key="1">
    <source>
        <dbReference type="Pfam" id="PF04149"/>
    </source>
</evidence>
<dbReference type="InterPro" id="IPR007278">
    <property type="entry name" value="DUF397"/>
</dbReference>
<dbReference type="AlphaFoldDB" id="A0A5P2C8T7"/>
<reference evidence="2 3" key="1">
    <citation type="submission" date="2018-05" db="EMBL/GenBank/DDBJ databases">
        <title>Streptomyces venezuelae.</title>
        <authorList>
            <person name="Kim W."/>
            <person name="Lee N."/>
            <person name="Cho B.-K."/>
        </authorList>
    </citation>
    <scope>NUCLEOTIDE SEQUENCE [LARGE SCALE GENOMIC DNA]</scope>
    <source>
        <strain evidence="2 3">ATCC 14584</strain>
    </source>
</reference>
<proteinExistence type="predicted"/>
<evidence type="ECO:0000313" key="2">
    <source>
        <dbReference type="EMBL" id="QES39082.1"/>
    </source>
</evidence>
<dbReference type="EMBL" id="CP029192">
    <property type="protein sequence ID" value="QES39082.1"/>
    <property type="molecule type" value="Genomic_DNA"/>
</dbReference>
<feature type="domain" description="DUF397" evidence="1">
    <location>
        <begin position="11"/>
        <end position="58"/>
    </location>
</feature>
<dbReference type="Pfam" id="PF04149">
    <property type="entry name" value="DUF397"/>
    <property type="match status" value="1"/>
</dbReference>
<protein>
    <submittedName>
        <fullName evidence="2">DUF397 domain-containing protein</fullName>
    </submittedName>
</protein>
<organism evidence="2 3">
    <name type="scientific">Streptomyces venezuelae</name>
    <dbReference type="NCBI Taxonomy" id="54571"/>
    <lineage>
        <taxon>Bacteria</taxon>
        <taxon>Bacillati</taxon>
        <taxon>Actinomycetota</taxon>
        <taxon>Actinomycetes</taxon>
        <taxon>Kitasatosporales</taxon>
        <taxon>Streptomycetaceae</taxon>
        <taxon>Streptomyces</taxon>
    </lineage>
</organism>
<dbReference type="Proteomes" id="UP000322927">
    <property type="component" value="Chromosome"/>
</dbReference>
<accession>A0A5P2C8T7</accession>
<name>A0A5P2C8T7_STRVZ</name>
<gene>
    <name evidence="2" type="ORF">DEJ48_17345</name>
</gene>
<evidence type="ECO:0000313" key="3">
    <source>
        <dbReference type="Proteomes" id="UP000322927"/>
    </source>
</evidence>